<dbReference type="Gene3D" id="3.60.21.10">
    <property type="match status" value="1"/>
</dbReference>
<dbReference type="PANTHER" id="PTHR43143:SF5">
    <property type="entry name" value="SECRETED PROTEIN"/>
    <property type="match status" value="1"/>
</dbReference>
<evidence type="ECO:0000313" key="8">
    <source>
        <dbReference type="Proteomes" id="UP000220611"/>
    </source>
</evidence>
<keyword evidence="2" id="KW-0472">Membrane</keyword>
<dbReference type="PROSITE" id="PS51841">
    <property type="entry name" value="LTD"/>
    <property type="match status" value="1"/>
</dbReference>
<name>A7VU82_9FIRM</name>
<keyword evidence="2" id="KW-0812">Transmembrane</keyword>
<evidence type="ECO:0000313" key="7">
    <source>
        <dbReference type="Proteomes" id="UP000003490"/>
    </source>
</evidence>
<dbReference type="InterPro" id="IPR036415">
    <property type="entry name" value="Lamin_tail_dom_sf"/>
</dbReference>
<reference evidence="5 7" key="1">
    <citation type="submission" date="2007-08" db="EMBL/GenBank/DDBJ databases">
        <title>Draft genome sequence of Clostridium leptum (DSM 753).</title>
        <authorList>
            <person name="Sudarsanam P."/>
            <person name="Ley R."/>
            <person name="Guruge J."/>
            <person name="Turnbaugh P.J."/>
            <person name="Mahowald M."/>
            <person name="Liep D."/>
            <person name="Gordon J."/>
        </authorList>
    </citation>
    <scope>NUCLEOTIDE SEQUENCE [LARGE SCALE GENOMIC DNA]</scope>
    <source>
        <strain evidence="5 7">DSM 753</strain>
    </source>
</reference>
<dbReference type="InterPro" id="IPR013783">
    <property type="entry name" value="Ig-like_fold"/>
</dbReference>
<protein>
    <submittedName>
        <fullName evidence="5">Ser/Thr phosphatase family protein</fullName>
    </submittedName>
</protein>
<feature type="domain" description="LTD" evidence="4">
    <location>
        <begin position="127"/>
        <end position="379"/>
    </location>
</feature>
<dbReference type="SUPFAM" id="SSF56300">
    <property type="entry name" value="Metallo-dependent phosphatases"/>
    <property type="match status" value="1"/>
</dbReference>
<evidence type="ECO:0000313" key="5">
    <source>
        <dbReference type="EMBL" id="EDO60532.1"/>
    </source>
</evidence>
<evidence type="ECO:0000313" key="6">
    <source>
        <dbReference type="EMBL" id="PEQ24819.1"/>
    </source>
</evidence>
<dbReference type="InterPro" id="IPR004843">
    <property type="entry name" value="Calcineurin-like_PHP"/>
</dbReference>
<feature type="region of interest" description="Disordered" evidence="1">
    <location>
        <begin position="1295"/>
        <end position="1349"/>
    </location>
</feature>
<dbReference type="Proteomes" id="UP000220611">
    <property type="component" value="Unassembled WGS sequence"/>
</dbReference>
<dbReference type="EMBL" id="NOXF01000004">
    <property type="protein sequence ID" value="PEQ24819.1"/>
    <property type="molecule type" value="Genomic_DNA"/>
</dbReference>
<feature type="chain" id="PRO_5041856762" evidence="3">
    <location>
        <begin position="27"/>
        <end position="1380"/>
    </location>
</feature>
<dbReference type="InterPro" id="IPR051918">
    <property type="entry name" value="STPP_CPPED1"/>
</dbReference>
<gene>
    <name evidence="6" type="ORF">CH238_07630</name>
    <name evidence="5" type="ORF">CLOLEP_02128</name>
</gene>
<evidence type="ECO:0000256" key="3">
    <source>
        <dbReference type="SAM" id="SignalP"/>
    </source>
</evidence>
<feature type="transmembrane region" description="Helical" evidence="2">
    <location>
        <begin position="1355"/>
        <end position="1373"/>
    </location>
</feature>
<dbReference type="SUPFAM" id="SSF74853">
    <property type="entry name" value="Lamin A/C globular tail domain"/>
    <property type="match status" value="1"/>
</dbReference>
<dbReference type="OrthoDB" id="2036332at2"/>
<organism evidence="5 7">
    <name type="scientific">[Clostridium] leptum DSM 753</name>
    <dbReference type="NCBI Taxonomy" id="428125"/>
    <lineage>
        <taxon>Bacteria</taxon>
        <taxon>Bacillati</taxon>
        <taxon>Bacillota</taxon>
        <taxon>Clostridia</taxon>
        <taxon>Eubacteriales</taxon>
        <taxon>Oscillospiraceae</taxon>
        <taxon>Oscillospiraceae incertae sedis</taxon>
    </lineage>
</organism>
<feature type="signal peptide" evidence="3">
    <location>
        <begin position="1"/>
        <end position="26"/>
    </location>
</feature>
<accession>A7VU82</accession>
<comment type="caution">
    <text evidence="5">The sequence shown here is derived from an EMBL/GenBank/DDBJ whole genome shotgun (WGS) entry which is preliminary data.</text>
</comment>
<keyword evidence="8" id="KW-1185">Reference proteome</keyword>
<keyword evidence="2" id="KW-1133">Transmembrane helix</keyword>
<evidence type="ECO:0000256" key="2">
    <source>
        <dbReference type="SAM" id="Phobius"/>
    </source>
</evidence>
<reference evidence="5 7" key="2">
    <citation type="submission" date="2007-08" db="EMBL/GenBank/DDBJ databases">
        <authorList>
            <person name="Fulton L."/>
            <person name="Clifton S."/>
            <person name="Fulton B."/>
            <person name="Xu J."/>
            <person name="Minx P."/>
            <person name="Pepin K.H."/>
            <person name="Johnson M."/>
            <person name="Thiruvilangam P."/>
            <person name="Bhonagiri V."/>
            <person name="Nash W.E."/>
            <person name="Wang C."/>
            <person name="Mardis E.R."/>
            <person name="Wilson R.K."/>
        </authorList>
    </citation>
    <scope>NUCLEOTIDE SEQUENCE [LARGE SCALE GENOMIC DNA]</scope>
    <source>
        <strain evidence="5 7">DSM 753</strain>
    </source>
</reference>
<dbReference type="InterPro" id="IPR029052">
    <property type="entry name" value="Metallo-depent_PP-like"/>
</dbReference>
<evidence type="ECO:0000259" key="4">
    <source>
        <dbReference type="PROSITE" id="PS51841"/>
    </source>
</evidence>
<dbReference type="GO" id="GO:0016787">
    <property type="term" value="F:hydrolase activity"/>
    <property type="evidence" value="ECO:0007669"/>
    <property type="project" value="InterPro"/>
</dbReference>
<dbReference type="Gene3D" id="2.60.40.10">
    <property type="entry name" value="Immunoglobulins"/>
    <property type="match status" value="1"/>
</dbReference>
<dbReference type="EMBL" id="ABCB02000019">
    <property type="protein sequence ID" value="EDO60532.1"/>
    <property type="molecule type" value="Genomic_DNA"/>
</dbReference>
<proteinExistence type="predicted"/>
<reference evidence="6 8" key="3">
    <citation type="submission" date="2017-07" db="EMBL/GenBank/DDBJ databases">
        <title>Prevalence of linear plasmids in Cutibacterium (Propionibacterium) acnes isolates obtained from prostatic tissue.</title>
        <authorList>
            <person name="Davidsson S."/>
            <person name="Carlsson J."/>
            <person name="Molling P."/>
            <person name="Andren O."/>
            <person name="Andersson S.-O."/>
            <person name="Brzuszkiewicz E."/>
            <person name="Poehlein A."/>
            <person name="Al-Zeer M."/>
            <person name="Brinkmann V."/>
            <person name="Scavenius C."/>
            <person name="Nazipi S."/>
            <person name="Soderquist B."/>
            <person name="Bruggemann H."/>
        </authorList>
    </citation>
    <scope>NUCLEOTIDE SEQUENCE [LARGE SCALE GENOMIC DNA]</scope>
    <source>
        <strain evidence="6 8">DSM 753</strain>
    </source>
</reference>
<dbReference type="HOGENOM" id="CLU_001340_0_0_9"/>
<sequence length="1380" mass="150380">MKKRRIIGGILSLCIAASMWPSPLTAAAADSDTAIYVDYEAEYTPEDDIEITAQVERADTEQVLLWYRPCEEFVWKSMAMTGTAENGYSAVVARNSAWNTTLEFYVTAEYADGSSESSSVSLCNVDNGLDYQNLPCLLITEVVPDTADVDGQGKDKDAYEYIELFNNYAEDLDLSNYRIVHEDKENSGETETIGAELDGFVLKSGQAAVLWIQTPEMEATGGYTVEQFNDYYGSALVEGKNLVRVKANGINNSGKQVLHVRPVIGTADISYGDIGTGSGTNDFVEGECVQYRTPNRASDNYTKSVKIGKPNIVEAAKSPSPGSVYTWQIPSVRTENSPFTNADDKTAPVVTLVDLPQSHKEGTDLELKASIEDESSIIDSQILLKKDTETDYVSFKGKNPSSDGLYYVTIPGSELLNCASIELYATATDSTVSMNKGESAKSTIQIEHIQPEDVRLLPGDGSLVSGDVTVSAAVPTPPSTATIQVDGLPLETVGAMESGVYFTAKITGLSSYYKNGIAVGDDILGLAVKGDPDTRTVFVDKKYLEYQADGSAKLTVTIWAGSTLATIRPDSPENNDDIKAKNFYLTLADGTVLQPDNLDPDKNYNIGDAEGMQEWLDVVFTIPAEKLNAQAAVWDTTKFSDGEHTLTAEVDGKTVTSTVTVDNTAPVMELSPADGETVKGVFTIQAAVNGEDGAVALTAELDGEGITLPYTASTTALPMGDHELTVTAADAAGNVTEKSIVFHTPEENPVFSNLQAQVDGTDAMLTAVVTDPNGDHTDLSFKVGASYTPGDGSTAVFAGSGDYPVSGGEAANWADGLTTQVSYDAPYHRFEVETGELADGDTVELTWNGSADGRTVQMYALNHADGTWTCLASGQTELCAEIPATGYVQNGKITVVVQNRPDGNGPSADPAPMLNTEGTTVGEDGRFPMNGFPSTDAYDFSFAWITDTQYYAQNFPENFHGMNEWIVENSEQLKTKYLIHTGDIVNQYNKQFQWEEADAAMQILDDAGLPYGVLAGNHDVQYGREWYDQYYQYFGEDRYAGRDYYGGSYENNKGHYDLISENGQDFIILYMSWDVFEDEVDWMNQVLDQYSDRKAILCFHRFINKDGKLDQTGEYVLEEVVSKHSNIFAVLNGHYHGAAINVQRYDDDGDGTAERPVYLICTDYQADPQGGSQYIKFLYFDLENDYVFMNAYSPLLDDFNFYDDTDTYDGGDQDHDVYHLSVDFDGTPRTLTTDSFTLDVYTEQAVGQTEGVASGGEARVTLEGLKPETEYFWYVQASSEETGIQRSILSRFVTGTAHDGESGNSDETDPVTPPATDETDPEPDTDMSPAGGNTDKPGGENDTAFPETGEPARTLWIPCTLAAVSLTAAYLIYSRKRRAH</sequence>
<dbReference type="InterPro" id="IPR001322">
    <property type="entry name" value="Lamin_tail_dom"/>
</dbReference>
<dbReference type="Pfam" id="PF00149">
    <property type="entry name" value="Metallophos"/>
    <property type="match status" value="1"/>
</dbReference>
<dbReference type="PANTHER" id="PTHR43143">
    <property type="entry name" value="METALLOPHOSPHOESTERASE, CALCINEURIN SUPERFAMILY"/>
    <property type="match status" value="1"/>
</dbReference>
<keyword evidence="3" id="KW-0732">Signal</keyword>
<dbReference type="eggNOG" id="COG1409">
    <property type="taxonomic scope" value="Bacteria"/>
</dbReference>
<evidence type="ECO:0000256" key="1">
    <source>
        <dbReference type="SAM" id="MobiDB-lite"/>
    </source>
</evidence>
<dbReference type="Proteomes" id="UP000003490">
    <property type="component" value="Unassembled WGS sequence"/>
</dbReference>